<organism evidence="2 3">
    <name type="scientific">Glossina pallidipes</name>
    <name type="common">Tsetse fly</name>
    <dbReference type="NCBI Taxonomy" id="7398"/>
    <lineage>
        <taxon>Eukaryota</taxon>
        <taxon>Metazoa</taxon>
        <taxon>Ecdysozoa</taxon>
        <taxon>Arthropoda</taxon>
        <taxon>Hexapoda</taxon>
        <taxon>Insecta</taxon>
        <taxon>Pterygota</taxon>
        <taxon>Neoptera</taxon>
        <taxon>Endopterygota</taxon>
        <taxon>Diptera</taxon>
        <taxon>Brachycera</taxon>
        <taxon>Muscomorpha</taxon>
        <taxon>Hippoboscoidea</taxon>
        <taxon>Glossinidae</taxon>
        <taxon>Glossina</taxon>
    </lineage>
</organism>
<reference evidence="3" key="1">
    <citation type="submission" date="2014-03" db="EMBL/GenBank/DDBJ databases">
        <authorList>
            <person name="Aksoy S."/>
            <person name="Warren W."/>
            <person name="Wilson R.K."/>
        </authorList>
    </citation>
    <scope>NUCLEOTIDE SEQUENCE [LARGE SCALE GENOMIC DNA]</scope>
    <source>
        <strain evidence="3">IAEA</strain>
    </source>
</reference>
<proteinExistence type="predicted"/>
<dbReference type="STRING" id="7398.A0A1B0AIM0"/>
<protein>
    <submittedName>
        <fullName evidence="2">Uncharacterized protein</fullName>
    </submittedName>
</protein>
<dbReference type="PRINTS" id="PR02060">
    <property type="entry name" value="WOLFFAMILY"/>
</dbReference>
<keyword evidence="1" id="KW-0472">Membrane</keyword>
<dbReference type="GO" id="GO:0030968">
    <property type="term" value="P:endoplasmic reticulum unfolded protein response"/>
    <property type="evidence" value="ECO:0007669"/>
    <property type="project" value="TreeGrafter"/>
</dbReference>
<evidence type="ECO:0000313" key="3">
    <source>
        <dbReference type="Proteomes" id="UP000092445"/>
    </source>
</evidence>
<dbReference type="EnsemblMetazoa" id="GPAI047000-RA">
    <property type="protein sequence ID" value="GPAI047000-PA"/>
    <property type="gene ID" value="GPAI047000"/>
</dbReference>
<evidence type="ECO:0000313" key="2">
    <source>
        <dbReference type="EnsemblMetazoa" id="GPAI047000-PA"/>
    </source>
</evidence>
<keyword evidence="1" id="KW-1133">Transmembrane helix</keyword>
<reference evidence="2" key="2">
    <citation type="submission" date="2020-05" db="UniProtKB">
        <authorList>
            <consortium name="EnsemblMetazoa"/>
        </authorList>
    </citation>
    <scope>IDENTIFICATION</scope>
    <source>
        <strain evidence="2">IAEA</strain>
    </source>
</reference>
<feature type="transmembrane region" description="Helical" evidence="1">
    <location>
        <begin position="35"/>
        <end position="53"/>
    </location>
</feature>
<dbReference type="Proteomes" id="UP000092445">
    <property type="component" value="Unassembled WGS sequence"/>
</dbReference>
<dbReference type="PANTHER" id="PTHR13098:SF3">
    <property type="entry name" value="WOLFRAMIN"/>
    <property type="match status" value="1"/>
</dbReference>
<keyword evidence="1" id="KW-0812">Transmembrane</keyword>
<dbReference type="AlphaFoldDB" id="A0A1B0AIM0"/>
<dbReference type="InterPro" id="IPR026209">
    <property type="entry name" value="Wolframin_fam"/>
</dbReference>
<feature type="transmembrane region" description="Helical" evidence="1">
    <location>
        <begin position="65"/>
        <end position="94"/>
    </location>
</feature>
<dbReference type="VEuPathDB" id="VectorBase:GPAI047000"/>
<dbReference type="GO" id="GO:0055074">
    <property type="term" value="P:calcium ion homeostasis"/>
    <property type="evidence" value="ECO:0007669"/>
    <property type="project" value="TreeGrafter"/>
</dbReference>
<sequence>MTLLIFAYVTASYGDHNVKGNLSENRFLKNDIQPYLYFFWAFIGNLLLCPIIPADGLPHSELASVAVIFAFIVAFMCLSRNWMVVVSFGVNVLAKYTYEMDGKLTLFRSRTIDVPFFYNWKWYRISLE</sequence>
<keyword evidence="3" id="KW-1185">Reference proteome</keyword>
<name>A0A1B0AIM0_GLOPL</name>
<dbReference type="PANTHER" id="PTHR13098">
    <property type="entry name" value="WOLFRAMIN"/>
    <property type="match status" value="1"/>
</dbReference>
<dbReference type="GO" id="GO:0005789">
    <property type="term" value="C:endoplasmic reticulum membrane"/>
    <property type="evidence" value="ECO:0007669"/>
    <property type="project" value="TreeGrafter"/>
</dbReference>
<accession>A0A1B0AIM0</accession>
<evidence type="ECO:0000256" key="1">
    <source>
        <dbReference type="SAM" id="Phobius"/>
    </source>
</evidence>